<feature type="domain" description="Coenzyme Q-binding protein COQ10 START" evidence="1">
    <location>
        <begin position="11"/>
        <end position="141"/>
    </location>
</feature>
<dbReference type="STRING" id="1184609.KILIM_052_00320"/>
<dbReference type="eggNOG" id="COG2867">
    <property type="taxonomic scope" value="Bacteria"/>
</dbReference>
<evidence type="ECO:0000313" key="2">
    <source>
        <dbReference type="EMBL" id="GAB96934.1"/>
    </source>
</evidence>
<dbReference type="CDD" id="cd07819">
    <property type="entry name" value="SRPBCC_2"/>
    <property type="match status" value="1"/>
</dbReference>
<keyword evidence="3" id="KW-1185">Reference proteome</keyword>
<proteinExistence type="predicted"/>
<dbReference type="OrthoDB" id="5243015at2"/>
<sequence length="149" mass="16529">MAQHTESAVVIEAPAEAVLDVIADLESYPTWVKGLQTVEVLTEDEGWADEARFLLDAGVIKDDYVLRYTWDVEEDSTGVVSWELVRAQNLTAMDGSYTLVAEPGGTRVTYRLAVDLRMPLPGMLRRKAERSIVETALTDLKAQVEGTTR</sequence>
<dbReference type="EMBL" id="BAHD01000052">
    <property type="protein sequence ID" value="GAB96934.1"/>
    <property type="molecule type" value="Genomic_DNA"/>
</dbReference>
<dbReference type="PANTHER" id="PTHR39683:SF4">
    <property type="entry name" value="COENZYME Q-BINDING PROTEIN COQ10 START DOMAIN-CONTAINING PROTEIN"/>
    <property type="match status" value="1"/>
</dbReference>
<comment type="caution">
    <text evidence="2">The sequence shown here is derived from an EMBL/GenBank/DDBJ whole genome shotgun (WGS) entry which is preliminary data.</text>
</comment>
<dbReference type="Gene3D" id="3.30.530.20">
    <property type="match status" value="1"/>
</dbReference>
<dbReference type="Pfam" id="PF03364">
    <property type="entry name" value="Polyketide_cyc"/>
    <property type="match status" value="1"/>
</dbReference>
<evidence type="ECO:0000313" key="3">
    <source>
        <dbReference type="Proteomes" id="UP000008366"/>
    </source>
</evidence>
<protein>
    <recommendedName>
        <fullName evidence="1">Coenzyme Q-binding protein COQ10 START domain-containing protein</fullName>
    </recommendedName>
</protein>
<dbReference type="Proteomes" id="UP000008366">
    <property type="component" value="Unassembled WGS sequence"/>
</dbReference>
<organism evidence="2 3">
    <name type="scientific">Kineosphaera limosa NBRC 100340</name>
    <dbReference type="NCBI Taxonomy" id="1184609"/>
    <lineage>
        <taxon>Bacteria</taxon>
        <taxon>Bacillati</taxon>
        <taxon>Actinomycetota</taxon>
        <taxon>Actinomycetes</taxon>
        <taxon>Micrococcales</taxon>
        <taxon>Dermatophilaceae</taxon>
        <taxon>Kineosphaera</taxon>
    </lineage>
</organism>
<evidence type="ECO:0000259" key="1">
    <source>
        <dbReference type="Pfam" id="PF03364"/>
    </source>
</evidence>
<gene>
    <name evidence="2" type="ORF">KILIM_052_00320</name>
</gene>
<dbReference type="PANTHER" id="PTHR39683">
    <property type="entry name" value="CONSERVED PROTEIN TB16.3"/>
    <property type="match status" value="1"/>
</dbReference>
<dbReference type="RefSeq" id="WP_006593466.1">
    <property type="nucleotide sequence ID" value="NZ_BAHD01000052.1"/>
</dbReference>
<dbReference type="SUPFAM" id="SSF55961">
    <property type="entry name" value="Bet v1-like"/>
    <property type="match status" value="1"/>
</dbReference>
<dbReference type="InterPro" id="IPR023393">
    <property type="entry name" value="START-like_dom_sf"/>
</dbReference>
<accession>K6XDN8</accession>
<dbReference type="AlphaFoldDB" id="K6XDN8"/>
<dbReference type="InterPro" id="IPR005031">
    <property type="entry name" value="COQ10_START"/>
</dbReference>
<name>K6XDN8_9MICO</name>
<reference evidence="2 3" key="1">
    <citation type="submission" date="2012-08" db="EMBL/GenBank/DDBJ databases">
        <title>Whole genome shotgun sequence of Kineosphaera limosa NBRC 100340.</title>
        <authorList>
            <person name="Yoshida I."/>
            <person name="Isaki S."/>
            <person name="Hosoyama A."/>
            <person name="Tsuchikane K."/>
            <person name="Katsumata H."/>
            <person name="Ando Y."/>
            <person name="Ohji S."/>
            <person name="Hamada M."/>
            <person name="Tamura T."/>
            <person name="Yamazoe A."/>
            <person name="Yamazaki S."/>
            <person name="Fujita N."/>
        </authorList>
    </citation>
    <scope>NUCLEOTIDE SEQUENCE [LARGE SCALE GENOMIC DNA]</scope>
    <source>
        <strain evidence="2 3">NBRC 100340</strain>
    </source>
</reference>